<dbReference type="AlphaFoldDB" id="A0A3T0S202"/>
<reference evidence="2" key="1">
    <citation type="submission" date="2017-12" db="EMBL/GenBank/DDBJ databases">
        <title>Whole genome sequencing of Acidipropionibacterium jensenii strains JS279 and JS280.</title>
        <authorList>
            <person name="Deptula P."/>
            <person name="Laine P."/>
            <person name="Smolander O.-P."/>
            <person name="Paulin L."/>
            <person name="Auvinen P."/>
            <person name="Varmanen P."/>
        </authorList>
    </citation>
    <scope>NUCLEOTIDE SEQUENCE [LARGE SCALE GENOMIC DNA]</scope>
    <source>
        <strain evidence="2">JS280</strain>
    </source>
</reference>
<protein>
    <submittedName>
        <fullName evidence="1">Uncharacterized protein</fullName>
    </submittedName>
</protein>
<evidence type="ECO:0000313" key="1">
    <source>
        <dbReference type="EMBL" id="AZZ40397.1"/>
    </source>
</evidence>
<name>A0A3T0S202_9ACTN</name>
<dbReference type="Proteomes" id="UP000285875">
    <property type="component" value="Chromosome"/>
</dbReference>
<gene>
    <name evidence="1" type="ORF">C0Z10_12325</name>
</gene>
<dbReference type="KEGG" id="aji:C0Z10_12325"/>
<organism evidence="1 2">
    <name type="scientific">Acidipropionibacterium jensenii</name>
    <dbReference type="NCBI Taxonomy" id="1749"/>
    <lineage>
        <taxon>Bacteria</taxon>
        <taxon>Bacillati</taxon>
        <taxon>Actinomycetota</taxon>
        <taxon>Actinomycetes</taxon>
        <taxon>Propionibacteriales</taxon>
        <taxon>Propionibacteriaceae</taxon>
        <taxon>Acidipropionibacterium</taxon>
    </lineage>
</organism>
<dbReference type="EMBL" id="CP025570">
    <property type="protein sequence ID" value="AZZ40397.1"/>
    <property type="molecule type" value="Genomic_DNA"/>
</dbReference>
<proteinExistence type="predicted"/>
<dbReference type="RefSeq" id="WP_025402417.1">
    <property type="nucleotide sequence ID" value="NZ_CP025570.1"/>
</dbReference>
<sequence length="301" mass="32807">MAMGLFSRLLGGQTGDRLSREEILLVAPEASDARGPGLSVISTDEVAKLQQVVGPTTFCRPHAQQVALALLRDHDGYLEDVGTLEHVAADDQRPEALDVIYQGHWIGALAGHATDRVNLPIGAQVGIPVQLCAAQTAKGPRLDAWAWLGDDAPQWEYSAEHRPPVTAKERSGETAFRARTMVREALVEGGQRGEDFVAGSEHGIHYLETVGPIEQLKREGQLEAALKLCYIAIEGAEGDARFGEPAPWYTIQAAIIHRKLKQREEEIAVLQRWLDHCPAEDREGSGVQKRLAKLLGPGRSS</sequence>
<accession>A0A3T0S202</accession>
<evidence type="ECO:0000313" key="2">
    <source>
        <dbReference type="Proteomes" id="UP000285875"/>
    </source>
</evidence>